<dbReference type="GO" id="GO:0005524">
    <property type="term" value="F:ATP binding"/>
    <property type="evidence" value="ECO:0007669"/>
    <property type="project" value="InterPro"/>
</dbReference>
<dbReference type="GeneID" id="67030559"/>
<dbReference type="AlphaFoldDB" id="A0A8H8SZB6"/>
<dbReference type="InterPro" id="IPR008271">
    <property type="entry name" value="Ser/Thr_kinase_AS"/>
</dbReference>
<dbReference type="InterPro" id="IPR000210">
    <property type="entry name" value="BTB/POZ_dom"/>
</dbReference>
<dbReference type="EMBL" id="CP059667">
    <property type="protein sequence ID" value="QRW23244.1"/>
    <property type="molecule type" value="Genomic_DNA"/>
</dbReference>
<gene>
    <name evidence="4" type="ORF">RhiXN_08280</name>
</gene>
<dbReference type="Gene3D" id="1.10.510.10">
    <property type="entry name" value="Transferase(Phosphotransferase) domain 1"/>
    <property type="match status" value="1"/>
</dbReference>
<dbReference type="PANTHER" id="PTHR22427">
    <property type="entry name" value="GH15728P"/>
    <property type="match status" value="1"/>
</dbReference>
<name>A0A8H8SZB6_9AGAM</name>
<dbReference type="SUPFAM" id="SSF54695">
    <property type="entry name" value="POZ domain"/>
    <property type="match status" value="1"/>
</dbReference>
<dbReference type="PANTHER" id="PTHR22427:SF7">
    <property type="entry name" value="GH15728P"/>
    <property type="match status" value="1"/>
</dbReference>
<proteinExistence type="predicted"/>
<dbReference type="GO" id="GO:0004672">
    <property type="term" value="F:protein kinase activity"/>
    <property type="evidence" value="ECO:0007669"/>
    <property type="project" value="InterPro"/>
</dbReference>
<accession>A0A8H8SZB6</accession>
<dbReference type="PROSITE" id="PS00108">
    <property type="entry name" value="PROTEIN_KINASE_ST"/>
    <property type="match status" value="1"/>
</dbReference>
<evidence type="ECO:0000313" key="4">
    <source>
        <dbReference type="EMBL" id="QRW23244.1"/>
    </source>
</evidence>
<dbReference type="KEGG" id="rsx:RhiXN_08280"/>
<dbReference type="SMART" id="SM00220">
    <property type="entry name" value="S_TKc"/>
    <property type="match status" value="1"/>
</dbReference>
<evidence type="ECO:0000256" key="1">
    <source>
        <dbReference type="SAM" id="MobiDB-lite"/>
    </source>
</evidence>
<feature type="domain" description="BTB" evidence="3">
    <location>
        <begin position="188"/>
        <end position="273"/>
    </location>
</feature>
<organism evidence="4 5">
    <name type="scientific">Rhizoctonia solani</name>
    <dbReference type="NCBI Taxonomy" id="456999"/>
    <lineage>
        <taxon>Eukaryota</taxon>
        <taxon>Fungi</taxon>
        <taxon>Dikarya</taxon>
        <taxon>Basidiomycota</taxon>
        <taxon>Agaricomycotina</taxon>
        <taxon>Agaricomycetes</taxon>
        <taxon>Cantharellales</taxon>
        <taxon>Ceratobasidiaceae</taxon>
        <taxon>Rhizoctonia</taxon>
    </lineage>
</organism>
<dbReference type="InterPro" id="IPR011333">
    <property type="entry name" value="SKP1/BTB/POZ_sf"/>
</dbReference>
<sequence>MAPATTPPQVPRSSKILLYALEVATETWQNDLKVLFDQAKFRYADIVWDRTDDNGHHIDEIWGHKAIIDARASLLFQKKYFSSRAMKESSLHPMHHSPHDQDSPQILKLPLASDGTLFRVPEVIDSSLFLYELEYLYTGRGMWNLIQFLSDPSTELGLTQIPEPSLEEKELKRLRQDLLNMWSHQLHSDIRITIKAMGDSSSSGQITFSAHRFILVSRVPYFRSLMSAPYAPIEHGTYSKNIISLSLPSPPFTPSSLYLSLGFIYSGTMAFKDCDWDLKTVFDVIRSAKYLGLDTLKNEARAWIIEGMMHGLFRAYLPTDEYEWEVKGKWGTGGCECDECQRRAPRVLEHAMKEDIRDLALERGAQRALVNMYGEGWVTPEFLELPLELKEMLSKTLEQQITTRNIIPLLVATQAGLNKLASNSESPAEEVKQLMHQVRRKIDAVTCNNLDDLLEQPEWISLLESDTAGFPDVEKFDLVLKSIRRGWTAKNVGRVYQTLVSSVLLRPGSTPGTAFLSTDSMLRASVELLRKDAIEWIARHRKQMSGCFKGLERWVLKEIGGELEMLAENSALSESPSVSTLQKETQALLITPNSGLDSDAKSTNTHSLRKKLSKLALSSISTVNHKQRSENASSWVIVEEQPHKQAPDDSLPPFDDIARPKNNQKNDFAGSSPTSISAGASTSKSITVGESKEPIPGDVPISKVMSINDVVSHLVARGCQDMANDVDRMVSPWMGRGNLPRYLEQTPDADRYNLCAQICDGLWYIHQSGIIHGDLKGVNVLVSDDGLPVLIDFGNSLHLSRSLKFTRTTSSSSLTVRWAAAELIIGSITTPNEASDVYALGMEALAGTIPYNGKNEPNIMYLVTTKREPPERPNTDWAKRRRQTMENASSLLVI</sequence>
<feature type="domain" description="Protein kinase" evidence="2">
    <location>
        <begin position="606"/>
        <end position="894"/>
    </location>
</feature>
<dbReference type="InterPro" id="IPR000719">
    <property type="entry name" value="Prot_kinase_dom"/>
</dbReference>
<evidence type="ECO:0000259" key="2">
    <source>
        <dbReference type="PROSITE" id="PS50011"/>
    </source>
</evidence>
<evidence type="ECO:0000313" key="5">
    <source>
        <dbReference type="Proteomes" id="UP000650533"/>
    </source>
</evidence>
<dbReference type="Pfam" id="PF00069">
    <property type="entry name" value="Pkinase"/>
    <property type="match status" value="1"/>
</dbReference>
<evidence type="ECO:0000259" key="3">
    <source>
        <dbReference type="PROSITE" id="PS50097"/>
    </source>
</evidence>
<dbReference type="RefSeq" id="XP_043183481.1">
    <property type="nucleotide sequence ID" value="XM_043328096.1"/>
</dbReference>
<feature type="region of interest" description="Disordered" evidence="1">
    <location>
        <begin position="641"/>
        <end position="698"/>
    </location>
</feature>
<dbReference type="Proteomes" id="UP000650533">
    <property type="component" value="Chromosome 10"/>
</dbReference>
<reference evidence="4" key="1">
    <citation type="submission" date="2020-05" db="EMBL/GenBank/DDBJ databases">
        <title>Evolutionary and genomic comparisons of hybrid uninucleate and nonhybrid Rhizoctonia fungi.</title>
        <authorList>
            <person name="Li C."/>
            <person name="Chen X."/>
        </authorList>
    </citation>
    <scope>NUCLEOTIDE SEQUENCE</scope>
    <source>
        <strain evidence="4">AG-1 IA</strain>
    </source>
</reference>
<dbReference type="Gene3D" id="3.30.710.10">
    <property type="entry name" value="Potassium Channel Kv1.1, Chain A"/>
    <property type="match status" value="1"/>
</dbReference>
<dbReference type="InterPro" id="IPR011009">
    <property type="entry name" value="Kinase-like_dom_sf"/>
</dbReference>
<protein>
    <submittedName>
        <fullName evidence="4">CAP-Gly domain protein</fullName>
    </submittedName>
</protein>
<dbReference type="PROSITE" id="PS50011">
    <property type="entry name" value="PROTEIN_KINASE_DOM"/>
    <property type="match status" value="1"/>
</dbReference>
<dbReference type="Pfam" id="PF00651">
    <property type="entry name" value="BTB"/>
    <property type="match status" value="1"/>
</dbReference>
<dbReference type="SUPFAM" id="SSF56112">
    <property type="entry name" value="Protein kinase-like (PK-like)"/>
    <property type="match status" value="1"/>
</dbReference>
<feature type="compositionally biased region" description="Polar residues" evidence="1">
    <location>
        <begin position="661"/>
        <end position="688"/>
    </location>
</feature>
<dbReference type="PROSITE" id="PS50097">
    <property type="entry name" value="BTB"/>
    <property type="match status" value="1"/>
</dbReference>